<evidence type="ECO:0000313" key="1">
    <source>
        <dbReference type="EMBL" id="GMF04739.1"/>
    </source>
</evidence>
<sequence length="242" mass="26311">MVGNSSVQSPAPNNITKQNMPTTNNNLSVKLEPPSNPVNSSHQPSPPANVVPSINSIINHSVLPTDLPSIDLPLQSYSNTKSIGTENEVMNAIDSLHQHNRSTSSDQINNTVNHMGVSASNFESAIPSSESQAPYVSNESILQGPGVGPGPTFAKDSPVSSNSSWLKTTATDFLQAADDDWFHLRDIQVGQLMFGNSGNAKICQSSNRDYGWLVDEVKDDYGILDNLEYVGEDNYHYHDFEH</sequence>
<dbReference type="Proteomes" id="UP001165064">
    <property type="component" value="Unassembled WGS sequence"/>
</dbReference>
<name>A0ACB5UB55_AMBMO</name>
<proteinExistence type="predicted"/>
<organism evidence="1 2">
    <name type="scientific">Ambrosiozyma monospora</name>
    <name type="common">Yeast</name>
    <name type="synonym">Endomycopsis monosporus</name>
    <dbReference type="NCBI Taxonomy" id="43982"/>
    <lineage>
        <taxon>Eukaryota</taxon>
        <taxon>Fungi</taxon>
        <taxon>Dikarya</taxon>
        <taxon>Ascomycota</taxon>
        <taxon>Saccharomycotina</taxon>
        <taxon>Pichiomycetes</taxon>
        <taxon>Pichiales</taxon>
        <taxon>Pichiaceae</taxon>
        <taxon>Ambrosiozyma</taxon>
    </lineage>
</organism>
<evidence type="ECO:0000313" key="2">
    <source>
        <dbReference type="Proteomes" id="UP001165064"/>
    </source>
</evidence>
<keyword evidence="2" id="KW-1185">Reference proteome</keyword>
<dbReference type="EMBL" id="BSXS01013998">
    <property type="protein sequence ID" value="GMF04739.1"/>
    <property type="molecule type" value="Genomic_DNA"/>
</dbReference>
<accession>A0ACB5UB55</accession>
<protein>
    <submittedName>
        <fullName evidence="1">Unnamed protein product</fullName>
    </submittedName>
</protein>
<reference evidence="1" key="1">
    <citation type="submission" date="2023-04" db="EMBL/GenBank/DDBJ databases">
        <title>Ambrosiozyma monospora NBRC 10751.</title>
        <authorList>
            <person name="Ichikawa N."/>
            <person name="Sato H."/>
            <person name="Tonouchi N."/>
        </authorList>
    </citation>
    <scope>NUCLEOTIDE SEQUENCE</scope>
    <source>
        <strain evidence="1">NBRC 10751</strain>
    </source>
</reference>
<gene>
    <name evidence="1" type="ORF">Amon02_001207700</name>
</gene>
<comment type="caution">
    <text evidence="1">The sequence shown here is derived from an EMBL/GenBank/DDBJ whole genome shotgun (WGS) entry which is preliminary data.</text>
</comment>